<keyword evidence="4 6" id="KW-0460">Magnesium</keyword>
<evidence type="ECO:0000256" key="6">
    <source>
        <dbReference type="PIRSR" id="PIRSR015582-2"/>
    </source>
</evidence>
<evidence type="ECO:0000256" key="5">
    <source>
        <dbReference type="PIRSR" id="PIRSR015582-1"/>
    </source>
</evidence>
<feature type="binding site" evidence="6">
    <location>
        <position position="147"/>
    </location>
    <ligand>
        <name>Mg(2+)</name>
        <dbReference type="ChEBI" id="CHEBI:18420"/>
    </ligand>
</feature>
<feature type="binding site" evidence="6">
    <location>
        <position position="121"/>
    </location>
    <ligand>
        <name>Mg(2+)</name>
        <dbReference type="ChEBI" id="CHEBI:18420"/>
    </ligand>
</feature>
<dbReference type="EMBL" id="JACIJI010000002">
    <property type="protein sequence ID" value="MBB5718879.1"/>
    <property type="molecule type" value="Genomic_DNA"/>
</dbReference>
<dbReference type="PANTHER" id="PTHR32308">
    <property type="entry name" value="LYASE BETA SUBUNIT, PUTATIVE (AFU_ORTHOLOGUE AFUA_4G13030)-RELATED"/>
    <property type="match status" value="1"/>
</dbReference>
<evidence type="ECO:0000256" key="2">
    <source>
        <dbReference type="ARBA" id="ARBA00005568"/>
    </source>
</evidence>
<dbReference type="Gene3D" id="3.20.20.60">
    <property type="entry name" value="Phosphoenolpyruvate-binding domains"/>
    <property type="match status" value="1"/>
</dbReference>
<evidence type="ECO:0000256" key="1">
    <source>
        <dbReference type="ARBA" id="ARBA00001946"/>
    </source>
</evidence>
<evidence type="ECO:0000313" key="8">
    <source>
        <dbReference type="EMBL" id="MBB5718879.1"/>
    </source>
</evidence>
<protein>
    <submittedName>
        <fullName evidence="8">Citrate lyase subunit beta/citryl-CoA lyase</fullName>
        <ecNumber evidence="8">4.1.3.34</ecNumber>
    </submittedName>
</protein>
<evidence type="ECO:0000313" key="9">
    <source>
        <dbReference type="Proteomes" id="UP000554342"/>
    </source>
</evidence>
<feature type="binding site" evidence="5">
    <location>
        <position position="70"/>
    </location>
    <ligand>
        <name>substrate</name>
    </ligand>
</feature>
<keyword evidence="3 6" id="KW-0479">Metal-binding</keyword>
<comment type="similarity">
    <text evidence="2">Belongs to the HpcH/HpaI aldolase family.</text>
</comment>
<keyword evidence="8" id="KW-0456">Lyase</keyword>
<dbReference type="Pfam" id="PF03328">
    <property type="entry name" value="HpcH_HpaI"/>
    <property type="match status" value="1"/>
</dbReference>
<sequence length="279" mass="29040">MSTVHPIAPRTALFLPASNARAIEKARTLDADMVLLDLEDAVREEAKDDARAAAVSAVGQGFGARPCAIRVNGLGHSAHNADVAAIAESKADFAILPKAESAQSVALVASALQKPLLVMIETPLGVLNAADIAALPEVVGVIAGTNDLRAELHIPDNAPRDAIGVALQTIVLAARAHGCWALDGVFNALGDAEGLERECLAGRALGFDGKTLIHPNQIAVAARAFGPTDAEIEEARALIEAASGGAERFRDRMIEAMHVERARALLARVDGQAVLPCSR</sequence>
<dbReference type="GO" id="GO:0000287">
    <property type="term" value="F:magnesium ion binding"/>
    <property type="evidence" value="ECO:0007669"/>
    <property type="project" value="TreeGrafter"/>
</dbReference>
<reference evidence="8 9" key="1">
    <citation type="submission" date="2020-08" db="EMBL/GenBank/DDBJ databases">
        <title>Genomic Encyclopedia of Type Strains, Phase IV (KMG-IV): sequencing the most valuable type-strain genomes for metagenomic binning, comparative biology and taxonomic classification.</title>
        <authorList>
            <person name="Goeker M."/>
        </authorList>
    </citation>
    <scope>NUCLEOTIDE SEQUENCE [LARGE SCALE GENOMIC DNA]</scope>
    <source>
        <strain evidence="8 9">DSM 27203</strain>
    </source>
</reference>
<dbReference type="SUPFAM" id="SSF51621">
    <property type="entry name" value="Phosphoenolpyruvate/pyruvate domain"/>
    <property type="match status" value="1"/>
</dbReference>
<dbReference type="InterPro" id="IPR011206">
    <property type="entry name" value="Citrate_lyase_beta/mcl1/mcl2"/>
</dbReference>
<gene>
    <name evidence="8" type="ORF">FHR23_001802</name>
</gene>
<accession>A0A840YZB0</accession>
<evidence type="ECO:0000256" key="3">
    <source>
        <dbReference type="ARBA" id="ARBA00022723"/>
    </source>
</evidence>
<dbReference type="GO" id="GO:0008816">
    <property type="term" value="F:citryl-CoA lyase activity"/>
    <property type="evidence" value="ECO:0007669"/>
    <property type="project" value="UniProtKB-EC"/>
</dbReference>
<dbReference type="InterPro" id="IPR005000">
    <property type="entry name" value="Aldolase/citrate-lyase_domain"/>
</dbReference>
<feature type="domain" description="HpcH/HpaI aldolase/citrate lyase" evidence="7">
    <location>
        <begin position="10"/>
        <end position="215"/>
    </location>
</feature>
<dbReference type="GO" id="GO:0006107">
    <property type="term" value="P:oxaloacetate metabolic process"/>
    <property type="evidence" value="ECO:0007669"/>
    <property type="project" value="TreeGrafter"/>
</dbReference>
<comment type="cofactor">
    <cofactor evidence="1">
        <name>Mg(2+)</name>
        <dbReference type="ChEBI" id="CHEBI:18420"/>
    </cofactor>
</comment>
<dbReference type="InterPro" id="IPR015813">
    <property type="entry name" value="Pyrv/PenolPyrv_kinase-like_dom"/>
</dbReference>
<dbReference type="RefSeq" id="WP_184003000.1">
    <property type="nucleotide sequence ID" value="NZ_BAABIF010000013.1"/>
</dbReference>
<dbReference type="PANTHER" id="PTHR32308:SF10">
    <property type="entry name" value="CITRATE LYASE SUBUNIT BETA"/>
    <property type="match status" value="1"/>
</dbReference>
<organism evidence="8 9">
    <name type="scientific">Stakelama sediminis</name>
    <dbReference type="NCBI Taxonomy" id="463200"/>
    <lineage>
        <taxon>Bacteria</taxon>
        <taxon>Pseudomonadati</taxon>
        <taxon>Pseudomonadota</taxon>
        <taxon>Alphaproteobacteria</taxon>
        <taxon>Sphingomonadales</taxon>
        <taxon>Sphingomonadaceae</taxon>
        <taxon>Stakelama</taxon>
    </lineage>
</organism>
<name>A0A840YZB0_9SPHN</name>
<dbReference type="InterPro" id="IPR040442">
    <property type="entry name" value="Pyrv_kinase-like_dom_sf"/>
</dbReference>
<dbReference type="PIRSF" id="PIRSF015582">
    <property type="entry name" value="Cit_lyase_B"/>
    <property type="match status" value="1"/>
</dbReference>
<feature type="binding site" evidence="5">
    <location>
        <position position="121"/>
    </location>
    <ligand>
        <name>substrate</name>
    </ligand>
</feature>
<dbReference type="EC" id="4.1.3.34" evidence="8"/>
<evidence type="ECO:0000256" key="4">
    <source>
        <dbReference type="ARBA" id="ARBA00022842"/>
    </source>
</evidence>
<proteinExistence type="inferred from homology"/>
<comment type="caution">
    <text evidence="8">The sequence shown here is derived from an EMBL/GenBank/DDBJ whole genome shotgun (WGS) entry which is preliminary data.</text>
</comment>
<evidence type="ECO:0000259" key="7">
    <source>
        <dbReference type="Pfam" id="PF03328"/>
    </source>
</evidence>
<dbReference type="Proteomes" id="UP000554342">
    <property type="component" value="Unassembled WGS sequence"/>
</dbReference>
<keyword evidence="9" id="KW-1185">Reference proteome</keyword>
<dbReference type="AlphaFoldDB" id="A0A840YZB0"/>